<evidence type="ECO:0008006" key="3">
    <source>
        <dbReference type="Google" id="ProtNLM"/>
    </source>
</evidence>
<proteinExistence type="predicted"/>
<evidence type="ECO:0000313" key="2">
    <source>
        <dbReference type="Proteomes" id="UP000262802"/>
    </source>
</evidence>
<dbReference type="Proteomes" id="UP000262802">
    <property type="component" value="Chromosome"/>
</dbReference>
<dbReference type="AlphaFoldDB" id="A0A3B7QV43"/>
<keyword evidence="2" id="KW-1185">Reference proteome</keyword>
<gene>
    <name evidence="1" type="ORF">D3Y59_07630</name>
</gene>
<protein>
    <recommendedName>
        <fullName evidence="3">Universal stress protein</fullName>
    </recommendedName>
</protein>
<dbReference type="SUPFAM" id="SSF52402">
    <property type="entry name" value="Adenine nucleotide alpha hydrolases-like"/>
    <property type="match status" value="1"/>
</dbReference>
<evidence type="ECO:0000313" key="1">
    <source>
        <dbReference type="EMBL" id="AYA36938.1"/>
    </source>
</evidence>
<dbReference type="KEGG" id="hyh:D3Y59_07630"/>
<organism evidence="1 2">
    <name type="scientific">Hymenobacter oligotrophus</name>
    <dbReference type="NCBI Taxonomy" id="2319843"/>
    <lineage>
        <taxon>Bacteria</taxon>
        <taxon>Pseudomonadati</taxon>
        <taxon>Bacteroidota</taxon>
        <taxon>Cytophagia</taxon>
        <taxon>Cytophagales</taxon>
        <taxon>Hymenobacteraceae</taxon>
        <taxon>Hymenobacter</taxon>
    </lineage>
</organism>
<dbReference type="Gene3D" id="3.40.50.12370">
    <property type="match status" value="1"/>
</dbReference>
<accession>A0A3B7QV43</accession>
<reference evidence="1 2" key="1">
    <citation type="submission" date="2018-09" db="EMBL/GenBank/DDBJ databases">
        <title>Hymenobacter medium sp. nov., isolated from R2A medium.</title>
        <authorList>
            <person name="Yingchao G."/>
        </authorList>
    </citation>
    <scope>NUCLEOTIDE SEQUENCE [LARGE SCALE GENOMIC DNA]</scope>
    <source>
        <strain evidence="2">sh-6</strain>
    </source>
</reference>
<sequence>MFVFTVLADFSGVGANALEYIALLARQLTLRQMSVRLRVLSVAADLGTADGLYAQPALPPLPLLEQRLAALERLRETSVTYTHELLQRPVAECLPEMLPASVPTVLVCGRANLPVAANAHTALQLIRLVMQPLLLVPQQYHEHAVPLRIVFDTDRKPARLPKSVAIVPEFLLQFQPNRVLYLGQGRVGARRLLTRVIPEAVAIHIHTSEQAPEPDDILANVHATQLLNGLSHTIQTNQHVSIEQGIIETALAHAADLLMFVARQQSLPGALFYNSPTAGLMQRTPIPALVIPEAAPVPWPA</sequence>
<dbReference type="EMBL" id="CP032317">
    <property type="protein sequence ID" value="AYA36938.1"/>
    <property type="molecule type" value="Genomic_DNA"/>
</dbReference>
<name>A0A3B7QV43_9BACT</name>
<dbReference type="OrthoDB" id="870142at2"/>